<reference evidence="14" key="1">
    <citation type="submission" date="2013-12" db="EMBL/GenBank/DDBJ databases">
        <authorList>
            <person name="Genoscope - CEA"/>
        </authorList>
    </citation>
    <scope>NUCLEOTIDE SEQUENCE</scope>
    <source>
        <strain evidence="14">CBS 1993</strain>
    </source>
</reference>
<dbReference type="GO" id="GO:0009086">
    <property type="term" value="P:methionine biosynthetic process"/>
    <property type="evidence" value="ECO:0007669"/>
    <property type="project" value="UniProtKB-KW"/>
</dbReference>
<accession>W6MQD2</accession>
<evidence type="ECO:0000313" key="15">
    <source>
        <dbReference type="Proteomes" id="UP000019384"/>
    </source>
</evidence>
<dbReference type="InterPro" id="IPR015424">
    <property type="entry name" value="PyrdxlP-dep_Trfase"/>
</dbReference>
<comment type="function">
    <text evidence="7">Catalyzes the formation of L-cystathionine from O-succinyl-L-homoserine (OSHS) and L-cysteine, via a gamma-replacement reaction. In the absence of thiol, catalyzes gamma-elimination to form 2-oxobutanoate, succinate and ammonia.</text>
</comment>
<dbReference type="GO" id="GO:0019346">
    <property type="term" value="P:transsulfuration"/>
    <property type="evidence" value="ECO:0007669"/>
    <property type="project" value="InterPro"/>
</dbReference>
<reference evidence="14" key="2">
    <citation type="submission" date="2014-02" db="EMBL/GenBank/DDBJ databases">
        <title>Complete DNA sequence of /Kuraishia capsulata/ illustrates novel genomic features among budding yeasts (/Saccharomycotina/).</title>
        <authorList>
            <person name="Morales L."/>
            <person name="Noel B."/>
            <person name="Porcel B."/>
            <person name="Marcet-Houben M."/>
            <person name="Hullo M-F."/>
            <person name="Sacerdot C."/>
            <person name="Tekaia F."/>
            <person name="Leh-Louis V."/>
            <person name="Despons L."/>
            <person name="Khanna V."/>
            <person name="Aury J-M."/>
            <person name="Barbe V."/>
            <person name="Couloux A."/>
            <person name="Labadie K."/>
            <person name="Pelletier E."/>
            <person name="Souciet J-L."/>
            <person name="Boekhout T."/>
            <person name="Gabaldon T."/>
            <person name="Wincker P."/>
            <person name="Dujon B."/>
        </authorList>
    </citation>
    <scope>NUCLEOTIDE SEQUENCE</scope>
    <source>
        <strain evidence="14">CBS 1993</strain>
    </source>
</reference>
<organism evidence="14 15">
    <name type="scientific">Kuraishia capsulata CBS 1993</name>
    <dbReference type="NCBI Taxonomy" id="1382522"/>
    <lineage>
        <taxon>Eukaryota</taxon>
        <taxon>Fungi</taxon>
        <taxon>Dikarya</taxon>
        <taxon>Ascomycota</taxon>
        <taxon>Saccharomycotina</taxon>
        <taxon>Pichiomycetes</taxon>
        <taxon>Pichiales</taxon>
        <taxon>Pichiaceae</taxon>
        <taxon>Kuraishia</taxon>
    </lineage>
</organism>
<comment type="pathway">
    <text evidence="8">Amino-acid biosynthesis; L-methionine biosynthesis via de novo pathway; L-cystathionine from O-succinyl-L-homoserine: step 1/1.</text>
</comment>
<evidence type="ECO:0000256" key="13">
    <source>
        <dbReference type="SAM" id="MobiDB-lite"/>
    </source>
</evidence>
<keyword evidence="4 12" id="KW-0663">Pyridoxal phosphate</keyword>
<dbReference type="GeneID" id="34522336"/>
<proteinExistence type="inferred from homology"/>
<dbReference type="InterPro" id="IPR015421">
    <property type="entry name" value="PyrdxlP-dep_Trfase_major"/>
</dbReference>
<dbReference type="GO" id="GO:0003962">
    <property type="term" value="F:cystathionine gamma-synthase activity"/>
    <property type="evidence" value="ECO:0007669"/>
    <property type="project" value="UniProtKB-EC"/>
</dbReference>
<dbReference type="PANTHER" id="PTHR42699">
    <property type="match status" value="1"/>
</dbReference>
<comment type="similarity">
    <text evidence="9">Belongs to the trans-sulfuration enzymes family. MET7 subfamily.</text>
</comment>
<dbReference type="Gene3D" id="3.90.1150.10">
    <property type="entry name" value="Aspartate Aminotransferase, domain 1"/>
    <property type="match status" value="1"/>
</dbReference>
<evidence type="ECO:0000256" key="2">
    <source>
        <dbReference type="ARBA" id="ARBA00022605"/>
    </source>
</evidence>
<keyword evidence="2" id="KW-0028">Amino-acid biosynthesis</keyword>
<sequence length="574" mass="64818">MPHTVSQSIGDPIPNNTEHAVSVTLPTWEATVGYEEGQAWVVSKMTSGYPRFFIHSKIQALAKLLEDTYGKGQDEERVMIFPTYDVAKRCREFIKRRSQSPKCQVRILQLSTPGPKDDVEASYRVEANISAVFFTASEFPVAKQYWQHSGEGISSRLGEYCLQELKGLEEAKRKEEELASSRRTSRNSRLSTSSVAEPTDEYSTFIEERFGRNLDLRFSKEAKLLLRKRIAGNVSEVEDSPRGAMQFSEDDVYLYPSGMASIFNAHQILLHTSELKDEKSVCFGFPYVDTLNILRKWGAGVHFYGFGDDESLDELEHKLEQGEKIMALFCECPSNPLLKTPNLPRIKQLSDKYGFAVVIDETVGNFLNIHVLPYADMVVSSLTKVFSGDSNVMAGSLVLNSESKFYSVLKAYMNENFEDLFWDQDAIYLERNSRDFEVRSSKINENALEVLKLLQSSPLISQVFYPSLSVSKKYYDAIKTKTGGYGGLVSFVFKEQVDAVCFFNQVALSKGPSLGTNFTLACPYAILAHFNELEEVEKWGVDRNLVRMSIGLEPTQDLLEILQKALDSALEQHQ</sequence>
<dbReference type="RefSeq" id="XP_022460948.1">
    <property type="nucleotide sequence ID" value="XM_022606080.1"/>
</dbReference>
<dbReference type="SUPFAM" id="SSF53383">
    <property type="entry name" value="PLP-dependent transferases"/>
    <property type="match status" value="1"/>
</dbReference>
<name>W6MQD2_9ASCO</name>
<protein>
    <recommendedName>
        <fullName evidence="10">cystathionine gamma-synthase</fullName>
        <ecNumber evidence="10">2.5.1.48</ecNumber>
    </recommendedName>
    <alternativeName>
        <fullName evidence="11">O-succinylhomoserine (thiol)-lyase</fullName>
    </alternativeName>
</protein>
<dbReference type="PANTHER" id="PTHR42699:SF1">
    <property type="entry name" value="CYSTATHIONINE GAMMA-SYNTHASE-RELATED"/>
    <property type="match status" value="1"/>
</dbReference>
<dbReference type="FunFam" id="3.90.1150.10:FF:000063">
    <property type="entry name" value="Probable cystathionine gamma-synthase"/>
    <property type="match status" value="1"/>
</dbReference>
<dbReference type="Proteomes" id="UP000019384">
    <property type="component" value="Unassembled WGS sequence"/>
</dbReference>
<comment type="catalytic activity">
    <reaction evidence="6">
        <text>O-succinyl-L-homoserine + L-cysteine = L,L-cystathionine + succinate + H(+)</text>
        <dbReference type="Rhea" id="RHEA:20397"/>
        <dbReference type="ChEBI" id="CHEBI:15378"/>
        <dbReference type="ChEBI" id="CHEBI:30031"/>
        <dbReference type="ChEBI" id="CHEBI:35235"/>
        <dbReference type="ChEBI" id="CHEBI:57661"/>
        <dbReference type="ChEBI" id="CHEBI:58161"/>
        <dbReference type="EC" id="2.5.1.48"/>
    </reaction>
</comment>
<evidence type="ECO:0000256" key="1">
    <source>
        <dbReference type="ARBA" id="ARBA00001933"/>
    </source>
</evidence>
<evidence type="ECO:0000256" key="7">
    <source>
        <dbReference type="ARBA" id="ARBA00058439"/>
    </source>
</evidence>
<evidence type="ECO:0000256" key="11">
    <source>
        <dbReference type="ARBA" id="ARBA00083849"/>
    </source>
</evidence>
<feature type="region of interest" description="Disordered" evidence="13">
    <location>
        <begin position="173"/>
        <end position="195"/>
    </location>
</feature>
<evidence type="ECO:0000256" key="10">
    <source>
        <dbReference type="ARBA" id="ARBA00066530"/>
    </source>
</evidence>
<evidence type="ECO:0000313" key="14">
    <source>
        <dbReference type="EMBL" id="CDK28959.1"/>
    </source>
</evidence>
<evidence type="ECO:0000256" key="12">
    <source>
        <dbReference type="RuleBase" id="RU362118"/>
    </source>
</evidence>
<evidence type="ECO:0000256" key="8">
    <source>
        <dbReference type="ARBA" id="ARBA00060510"/>
    </source>
</evidence>
<dbReference type="GO" id="GO:0030170">
    <property type="term" value="F:pyridoxal phosphate binding"/>
    <property type="evidence" value="ECO:0007669"/>
    <property type="project" value="InterPro"/>
</dbReference>
<keyword evidence="3" id="KW-0808">Transferase</keyword>
<dbReference type="HOGENOM" id="CLU_011302_1_0_1"/>
<gene>
    <name evidence="14" type="ORF">KUCA_T00004945001</name>
</gene>
<dbReference type="AlphaFoldDB" id="W6MQD2"/>
<keyword evidence="15" id="KW-1185">Reference proteome</keyword>
<dbReference type="InterPro" id="IPR051750">
    <property type="entry name" value="Trans-sulfuration_enzymes"/>
</dbReference>
<dbReference type="Gene3D" id="3.40.640.10">
    <property type="entry name" value="Type I PLP-dependent aspartate aminotransferase-like (Major domain)"/>
    <property type="match status" value="1"/>
</dbReference>
<dbReference type="InterPro" id="IPR015422">
    <property type="entry name" value="PyrdxlP-dep_Trfase_small"/>
</dbReference>
<dbReference type="EC" id="2.5.1.48" evidence="10"/>
<evidence type="ECO:0000256" key="9">
    <source>
        <dbReference type="ARBA" id="ARBA00061376"/>
    </source>
</evidence>
<comment type="cofactor">
    <cofactor evidence="1 12">
        <name>pyridoxal 5'-phosphate</name>
        <dbReference type="ChEBI" id="CHEBI:597326"/>
    </cofactor>
</comment>
<evidence type="ECO:0000256" key="5">
    <source>
        <dbReference type="ARBA" id="ARBA00023167"/>
    </source>
</evidence>
<evidence type="ECO:0000256" key="3">
    <source>
        <dbReference type="ARBA" id="ARBA00022679"/>
    </source>
</evidence>
<evidence type="ECO:0000256" key="4">
    <source>
        <dbReference type="ARBA" id="ARBA00022898"/>
    </source>
</evidence>
<dbReference type="STRING" id="1382522.W6MQD2"/>
<evidence type="ECO:0000256" key="6">
    <source>
        <dbReference type="ARBA" id="ARBA00051441"/>
    </source>
</evidence>
<dbReference type="Pfam" id="PF01053">
    <property type="entry name" value="Cys_Met_Meta_PP"/>
    <property type="match status" value="1"/>
</dbReference>
<dbReference type="InterPro" id="IPR000277">
    <property type="entry name" value="Cys/Met-Metab_PyrdxlP-dep_enz"/>
</dbReference>
<dbReference type="EMBL" id="HG793130">
    <property type="protein sequence ID" value="CDK28959.1"/>
    <property type="molecule type" value="Genomic_DNA"/>
</dbReference>
<keyword evidence="5" id="KW-0486">Methionine biosynthesis</keyword>
<dbReference type="FunFam" id="3.40.640.10:FF:000111">
    <property type="entry name" value="Cystathionine gamma-synthase"/>
    <property type="match status" value="1"/>
</dbReference>
<dbReference type="OrthoDB" id="10047078at2759"/>